<dbReference type="STRING" id="349521.HCH_00194"/>
<keyword evidence="4" id="KW-1185">Reference proteome</keyword>
<dbReference type="InterPro" id="IPR036390">
    <property type="entry name" value="WH_DNA-bd_sf"/>
</dbReference>
<feature type="domain" description="Helix-turn-helix type 11" evidence="1">
    <location>
        <begin position="6"/>
        <end position="60"/>
    </location>
</feature>
<sequence length="244" mass="28717">MRRADRLFQIVTILRSRRGATTAKIIAEQLEVSERTIYRDIQALMVSGVPIESEAGVGYRLMRGFTLPPLNFQEDELEALLLGMRMVQAWSDRAMGRAATHALQKILAELPSHLKRMGEQTQIYSPQFFVDAKAAQFGEELRAAIRQKTLIWVRYKRVDGVESERWLEPLGMFFWGRTWTLVAWCRLRKEYREFRLDRLLELRAAQETFETQKDKCLDHYLDRVTSLYNEYFQEHARTELPDPQ</sequence>
<dbReference type="EMBL" id="CP000155">
    <property type="protein sequence ID" value="ABC27111.1"/>
    <property type="molecule type" value="Genomic_DNA"/>
</dbReference>
<dbReference type="PROSITE" id="PS52050">
    <property type="entry name" value="WYL"/>
    <property type="match status" value="1"/>
</dbReference>
<dbReference type="Pfam" id="PF13280">
    <property type="entry name" value="WYL"/>
    <property type="match status" value="1"/>
</dbReference>
<dbReference type="RefSeq" id="WP_011394188.1">
    <property type="nucleotide sequence ID" value="NC_007645.1"/>
</dbReference>
<dbReference type="PANTHER" id="PTHR34580">
    <property type="match status" value="1"/>
</dbReference>
<dbReference type="Pfam" id="PF08279">
    <property type="entry name" value="HTH_11"/>
    <property type="match status" value="1"/>
</dbReference>
<evidence type="ECO:0000313" key="3">
    <source>
        <dbReference type="EMBL" id="ABC27111.1"/>
    </source>
</evidence>
<accession>Q2SQG3</accession>
<dbReference type="OrthoDB" id="9807255at2"/>
<dbReference type="Gene3D" id="1.10.10.10">
    <property type="entry name" value="Winged helix-like DNA-binding domain superfamily/Winged helix DNA-binding domain"/>
    <property type="match status" value="1"/>
</dbReference>
<evidence type="ECO:0000259" key="1">
    <source>
        <dbReference type="Pfam" id="PF08279"/>
    </source>
</evidence>
<reference evidence="3 4" key="1">
    <citation type="journal article" date="2005" name="Nucleic Acids Res.">
        <title>Genomic blueprint of Hahella chejuensis, a marine microbe producing an algicidal agent.</title>
        <authorList>
            <person name="Jeong H."/>
            <person name="Yim J.H."/>
            <person name="Lee C."/>
            <person name="Choi S.-H."/>
            <person name="Park Y.K."/>
            <person name="Yoon S.H."/>
            <person name="Hur C.-G."/>
            <person name="Kang H.-Y."/>
            <person name="Kim D."/>
            <person name="Lee H.H."/>
            <person name="Park K.H."/>
            <person name="Park S.-H."/>
            <person name="Park H.-S."/>
            <person name="Lee H.K."/>
            <person name="Oh T.K."/>
            <person name="Kim J.F."/>
        </authorList>
    </citation>
    <scope>NUCLEOTIDE SEQUENCE [LARGE SCALE GENOMIC DNA]</scope>
    <source>
        <strain evidence="3 4">KCTC 2396</strain>
    </source>
</reference>
<dbReference type="AlphaFoldDB" id="Q2SQG3"/>
<dbReference type="InterPro" id="IPR026881">
    <property type="entry name" value="WYL_dom"/>
</dbReference>
<dbReference type="PANTHER" id="PTHR34580:SF3">
    <property type="entry name" value="PROTEIN PAFB"/>
    <property type="match status" value="1"/>
</dbReference>
<dbReference type="InterPro" id="IPR036388">
    <property type="entry name" value="WH-like_DNA-bd_sf"/>
</dbReference>
<evidence type="ECO:0000259" key="2">
    <source>
        <dbReference type="Pfam" id="PF13280"/>
    </source>
</evidence>
<feature type="domain" description="WYL" evidence="2">
    <location>
        <begin position="139"/>
        <end position="203"/>
    </location>
</feature>
<dbReference type="InterPro" id="IPR051534">
    <property type="entry name" value="CBASS_pafABC_assoc_protein"/>
</dbReference>
<gene>
    <name evidence="3" type="ordered locus">HCH_00194</name>
</gene>
<name>Q2SQG3_HAHCH</name>
<dbReference type="InterPro" id="IPR013196">
    <property type="entry name" value="HTH_11"/>
</dbReference>
<protein>
    <submittedName>
        <fullName evidence="3">Predicted transcriptional regulator</fullName>
    </submittedName>
</protein>
<proteinExistence type="predicted"/>
<dbReference type="HOGENOM" id="CLU_041141_7_1_6"/>
<organism evidence="3 4">
    <name type="scientific">Hahella chejuensis (strain KCTC 2396)</name>
    <dbReference type="NCBI Taxonomy" id="349521"/>
    <lineage>
        <taxon>Bacteria</taxon>
        <taxon>Pseudomonadati</taxon>
        <taxon>Pseudomonadota</taxon>
        <taxon>Gammaproteobacteria</taxon>
        <taxon>Oceanospirillales</taxon>
        <taxon>Hahellaceae</taxon>
        <taxon>Hahella</taxon>
    </lineage>
</organism>
<dbReference type="KEGG" id="hch:HCH_00194"/>
<dbReference type="eggNOG" id="COG2378">
    <property type="taxonomic scope" value="Bacteria"/>
</dbReference>
<dbReference type="SUPFAM" id="SSF46785">
    <property type="entry name" value="Winged helix' DNA-binding domain"/>
    <property type="match status" value="1"/>
</dbReference>
<dbReference type="Proteomes" id="UP000000238">
    <property type="component" value="Chromosome"/>
</dbReference>
<evidence type="ECO:0000313" key="4">
    <source>
        <dbReference type="Proteomes" id="UP000000238"/>
    </source>
</evidence>